<accession>A0A1X7JB35</accession>
<organism evidence="2 3">
    <name type="scientific">Paenibacillus aquistagni</name>
    <dbReference type="NCBI Taxonomy" id="1852522"/>
    <lineage>
        <taxon>Bacteria</taxon>
        <taxon>Bacillati</taxon>
        <taxon>Bacillota</taxon>
        <taxon>Bacilli</taxon>
        <taxon>Bacillales</taxon>
        <taxon>Paenibacillaceae</taxon>
        <taxon>Paenibacillus</taxon>
    </lineage>
</organism>
<reference evidence="2 3" key="1">
    <citation type="submission" date="2017-04" db="EMBL/GenBank/DDBJ databases">
        <authorList>
            <person name="Afonso C.L."/>
            <person name="Miller P.J."/>
            <person name="Scott M.A."/>
            <person name="Spackman E."/>
            <person name="Goraichik I."/>
            <person name="Dimitrov K.M."/>
            <person name="Suarez D.L."/>
            <person name="Swayne D.E."/>
        </authorList>
    </citation>
    <scope>NUCLEOTIDE SEQUENCE [LARGE SCALE GENOMIC DNA]</scope>
    <source>
        <strain evidence="2 3">11</strain>
    </source>
</reference>
<dbReference type="Proteomes" id="UP000193834">
    <property type="component" value="Unassembled WGS sequence"/>
</dbReference>
<dbReference type="Pfam" id="PF11738">
    <property type="entry name" value="DUF3298"/>
    <property type="match status" value="1"/>
</dbReference>
<evidence type="ECO:0000313" key="2">
    <source>
        <dbReference type="EMBL" id="SMG24274.1"/>
    </source>
</evidence>
<dbReference type="InterPro" id="IPR037126">
    <property type="entry name" value="PdaC/RsiV-like_sf"/>
</dbReference>
<name>A0A1X7JB35_9BACL</name>
<gene>
    <name evidence="2" type="ORF">SAMN06295960_1362</name>
</gene>
<dbReference type="RefSeq" id="WP_258960870.1">
    <property type="nucleotide sequence ID" value="NZ_FYER01000004.1"/>
</dbReference>
<dbReference type="Gene3D" id="3.90.640.20">
    <property type="entry name" value="Heat-shock cognate protein, ATPase"/>
    <property type="match status" value="1"/>
</dbReference>
<evidence type="ECO:0000313" key="3">
    <source>
        <dbReference type="Proteomes" id="UP000193834"/>
    </source>
</evidence>
<keyword evidence="3" id="KW-1185">Reference proteome</keyword>
<proteinExistence type="predicted"/>
<sequence>MALHPAPVHVYSKVIRKPKLEVFVPQVEQAGAREATERMNRTLHHHAVELIKKTGYGEGDQTEVTGTYEVKLNERGLLSILLIVYGYTLGAAHGMTYQEGLTFDTNTGNLITLKDLFKPGASYVDELSEQVAKQIKERDLPVLEPFTKIKPDQPFYLTDKALVLFFDLYELLPYVYGFPYFPISIYDLESIKKENGPIDTLWY</sequence>
<dbReference type="STRING" id="1852522.SAMN06295960_1362"/>
<evidence type="ECO:0000259" key="1">
    <source>
        <dbReference type="Pfam" id="PF11738"/>
    </source>
</evidence>
<feature type="domain" description="DUF3298" evidence="1">
    <location>
        <begin position="114"/>
        <end position="184"/>
    </location>
</feature>
<dbReference type="Gene3D" id="3.30.565.40">
    <property type="entry name" value="Fervidobacterium nodosum Rt17-B1 like"/>
    <property type="match status" value="1"/>
</dbReference>
<dbReference type="AlphaFoldDB" id="A0A1X7JB35"/>
<protein>
    <recommendedName>
        <fullName evidence="1">DUF3298 domain-containing protein</fullName>
    </recommendedName>
</protein>
<dbReference type="EMBL" id="FXAZ01000001">
    <property type="protein sequence ID" value="SMG24274.1"/>
    <property type="molecule type" value="Genomic_DNA"/>
</dbReference>
<dbReference type="InterPro" id="IPR021729">
    <property type="entry name" value="DUF3298"/>
</dbReference>